<reference evidence="1" key="1">
    <citation type="journal article" date="2021" name="PLoS Biol.">
        <title>Systematic exploration of Escherichia coli phage-host interactions with the BASEL phage collection.</title>
        <authorList>
            <person name="Maffei E."/>
            <person name="Shaidullina A."/>
            <person name="Burkolter M."/>
            <person name="Heyer Y."/>
            <person name="Estermann F."/>
            <person name="Druelle V."/>
            <person name="Sauer P."/>
            <person name="Willi L."/>
            <person name="Michaelis S."/>
            <person name="Hilbi H."/>
            <person name="Thaler D.S."/>
            <person name="Harms A."/>
        </authorList>
    </citation>
    <scope>NUCLEOTIDE SEQUENCE</scope>
    <source>
        <strain evidence="1">Bas03</strain>
    </source>
</reference>
<sequence>MKIEIIDVDYQVDQEIPTLRDCGFRVGDIVEVIGYYDDGDISIPAIRETEFANIGDEISICEHEYRGVEK</sequence>
<organism evidence="1 2">
    <name type="scientific">Escherichia phage JulesPiccard</name>
    <dbReference type="NCBI Taxonomy" id="2851956"/>
    <lineage>
        <taxon>Viruses</taxon>
        <taxon>Duplodnaviria</taxon>
        <taxon>Heunggongvirae</taxon>
        <taxon>Uroviricota</taxon>
        <taxon>Caudoviricetes</taxon>
        <taxon>Drexlerviridae</taxon>
        <taxon>Braunvirinae</taxon>
        <taxon>Julespiccardvirus</taxon>
        <taxon>Julespiccardvirus julespiccard</taxon>
    </lineage>
</organism>
<gene>
    <name evidence="1" type="ORF">bas03_0076</name>
</gene>
<evidence type="ECO:0000313" key="2">
    <source>
        <dbReference type="Proteomes" id="UP000828115"/>
    </source>
</evidence>
<proteinExistence type="predicted"/>
<accession>A0AAE7VVH2</accession>
<name>A0AAE7VVH2_9CAUD</name>
<evidence type="ECO:0000313" key="1">
    <source>
        <dbReference type="EMBL" id="QXV81903.1"/>
    </source>
</evidence>
<keyword evidence="2" id="KW-1185">Reference proteome</keyword>
<dbReference type="EMBL" id="MZ501087">
    <property type="protein sequence ID" value="QXV81903.1"/>
    <property type="molecule type" value="Genomic_DNA"/>
</dbReference>
<protein>
    <submittedName>
        <fullName evidence="1">Uncharacterized protein</fullName>
    </submittedName>
</protein>
<dbReference type="Proteomes" id="UP000828115">
    <property type="component" value="Segment"/>
</dbReference>